<keyword evidence="3" id="KW-1185">Reference proteome</keyword>
<dbReference type="Pfam" id="PF17963">
    <property type="entry name" value="Big_9"/>
    <property type="match status" value="1"/>
</dbReference>
<dbReference type="PROSITE" id="PS00018">
    <property type="entry name" value="EF_HAND_1"/>
    <property type="match status" value="1"/>
</dbReference>
<organism evidence="2 3">
    <name type="scientific">Capnocytophaga leadbetteri</name>
    <dbReference type="NCBI Taxonomy" id="327575"/>
    <lineage>
        <taxon>Bacteria</taxon>
        <taxon>Pseudomonadati</taxon>
        <taxon>Bacteroidota</taxon>
        <taxon>Flavobacteriia</taxon>
        <taxon>Flavobacteriales</taxon>
        <taxon>Flavobacteriaceae</taxon>
        <taxon>Capnocytophaga</taxon>
    </lineage>
</organism>
<dbReference type="Proteomes" id="UP000217276">
    <property type="component" value="Chromosome"/>
</dbReference>
<gene>
    <name evidence="2" type="ORF">CGC53_09570</name>
</gene>
<dbReference type="InterPro" id="IPR018247">
    <property type="entry name" value="EF_Hand_1_Ca_BS"/>
</dbReference>
<protein>
    <submittedName>
        <fullName evidence="2">Uncharacterized protein</fullName>
    </submittedName>
</protein>
<feature type="region of interest" description="Disordered" evidence="1">
    <location>
        <begin position="273"/>
        <end position="299"/>
    </location>
</feature>
<dbReference type="Pfam" id="PF13585">
    <property type="entry name" value="CHU_C"/>
    <property type="match status" value="1"/>
</dbReference>
<evidence type="ECO:0000256" key="1">
    <source>
        <dbReference type="SAM" id="MobiDB-lite"/>
    </source>
</evidence>
<evidence type="ECO:0000313" key="3">
    <source>
        <dbReference type="Proteomes" id="UP000217276"/>
    </source>
</evidence>
<evidence type="ECO:0000313" key="2">
    <source>
        <dbReference type="EMBL" id="ATA82573.1"/>
    </source>
</evidence>
<accession>A0A250FBP6</accession>
<name>A0A250FBP6_9FLAO</name>
<dbReference type="EMBL" id="CP022384">
    <property type="protein sequence ID" value="ATA82573.1"/>
    <property type="molecule type" value="Genomic_DNA"/>
</dbReference>
<proteinExistence type="predicted"/>
<dbReference type="KEGG" id="clk:CGC53_09570"/>
<feature type="compositionally biased region" description="Polar residues" evidence="1">
    <location>
        <begin position="273"/>
        <end position="282"/>
    </location>
</feature>
<reference evidence="3" key="1">
    <citation type="submission" date="2017-06" db="EMBL/GenBank/DDBJ databases">
        <title>Capnocytophaga spp. assemblies.</title>
        <authorList>
            <person name="Gulvik C.A."/>
        </authorList>
    </citation>
    <scope>NUCLEOTIDE SEQUENCE [LARGE SCALE GENOMIC DNA]</scope>
    <source>
        <strain evidence="3">H6253</strain>
    </source>
</reference>
<sequence>MPSVKAQATFTEVKSAPPASRSITDHNYDIGKLTAKMNLASSGVATVKVTLPTGITMNGSTVTLSKGTISNLNVNKNIVTFNINGALGAVEFSFDKLLTPEGHRHATAAATLSLEDEIRVTQGGIEETKKSNAYSYLYPSLSIKDANANSASRKGDNQVEFKIFNGGNGKAYDIYFTITYPTPNVNYKKVEYNGHVLTPIKTQSSTYTFKIEKSKINGGNGLANNQSITIKETYTQQNTCLSSKNISYETNWGSGDTNDKWYQAHDNKANRTVFSANGSPNIEMTRKDPSKPNLGSNPENTDYTKSYFIRDKGLCGAVGSKLGTMRVSYTNYGTNNTNASAAYGLKIYLREGTNDDKPAFFRVENVRLVTASGSTALPSSSVRPTTTTFARTTGQYKAYEVDFSGFTSDPDGAGVGLEDLDGDGKYNDLPSGASYVIEYDLVKNFDVSNSCINKDYNGVLRHIYFNYLSYADACGNIKPLESNANELRTFQRYYAVSDASYMPASLYKDAGAEGVRFVVAGSTFHFIEYDNTGQNKAYSHLQYVIKIPTSIKIDRTSIKWFESNGYPATTPAKPIPASNIVYTTDASGTTIKIMAPTSGLGYVTMDMEANCTGPSTTAQVQYEALVIDKSDPQFCTYKLVCDTKNINIVCDSNCANDGPVILKTTAERAENSYGWTDHTMKVRHTKATMPESMKKRALYLDDIEITALGKQVRGVANNLYYSFTTNKGISLAPKTIVVKFTSGTFSGTTHTLNTATVTTIGSGANEQKKIVWNLTGALNGGSLQQNDTFEVVATYQVDKNSNDYATAKDIVAAEKSYFYMLQGGVEKYCGAPIVPEFYVANTFVQTYGLNAYSMSGCEIKSVAGNIIHWARRFNPSGTKFVDEFRPDRLVKTATFVLPSTYRVTKIEYDYKINNNDRNSRKVIEIPISEFTTSPDVTPNHTRYTFQNTIDPATGMYKMPPALITIHNEYTSLFRVYVQASCGSNIDKTTERVKTESYFYDYYYHYGKATSASQDGRIPGSLINNDPFTDEPMRLENKPSVSLQAVGNTSFSVTEKEQELKVSLTNTSAVSVAPYTWISIPEVSGVEVLGLWDGTTQVTRSATISGQYMYHLSTTGLAVGATKNYTIKVRLTNCANATLKVYAGWNCSEFSKGYDDNKTCSAANSTGFNNTMVTYHLQHSGSEIQLTRLKQPHQGTADAGKLKMCEENWYEYEINSSKPADVLQPTLSINKETGIEIRKVEVFYPFDATVPIKSYLQGQATDIGSAWQYELLPSGQVLKGTAATSDINQRKIKLRISIVPKCNVIAGTAFTVEIQGKNTCLGPLDGVRDASIPSAIVGVPTVNYSVVTKLNYVSGNANACSNGAIYKGEHTINISSGTTGNNGKIVIRVPKEYQLVDFTMGTKNGTFADSPGFENTNPPVMGVTREYKIPVPSGMSNLDSFTYSVTVKQLSNSPANCSGTEKLEYYAIDEVPPVTCPTGGCISSMTTVVGTTQNEDIKVQRSAITITDLKISSKPANATQEQLTFNFKVNTDAVAYTGNLALRVVYDQNNNGQIDNTDVVVGTISLTSLSIPTNGSVSRTTSLKVDADKVCRLLVAIDGNDNPCLCSINPIVAPTPEVIEDLVKDLVVCEGEAKTLEAFSNIPTYTAYHWTSTDTTAMTYLSADNVVTPTFKYIGTALTGVKTVTYALEITRQNGCKATQTITVVVKPSTSAPVATAKNYCGTKTIQDLINDIKLENATLPATAVYTIFDTVGSVLSPSTTLASGTYYVTTKVPNACDSAKRQVVVTVKDITTTPVTPTTATFCEGAATVATLKAKIANMVAGTLRVYTSATSSMVLSDTTVLSSTTYYYSAEETNKCESTRKAIAVTVQSNVISLSVPTTLVVDCKASIVSNTINNWLNQATVSDICGTATLTNNYTTIQPANLCNVDVVTVTFTGKDDKGNVVTKTSTIKVLKIDAVNDRTPAPINGVTGANGVIDVLNNDRVGNQSATTSNVTITVVTPATGSTPTPTLNETTGKIDVPAGTQSGTYTIVYRICTTEATVTVCDTATATIDVNTVLTPTPTVQATPDEFTYSGTGTQTVGNVLTNDTVSGTTSATTSNVTISQVSTPTGTIVPRIDTTNGNVIVPNNTPSGVYTLTYQICTVATPTACATATVEVTVPAVTPTPTVQATPDEFTYSGTGTQTVGNVLTNDTVSGTTSATTSNVTISQVSTPTGAIVPRIDTANGNVIVPNNTPSGIYTLTYQICTVATPTACATATVEVTVPAVTPTPTVQATPDEFTYSGTGTQTVGNVLTNDTVSGTTSATTSNVTISQVSTPTGAIVPRIDTTNGNVIVPNNTPSGIYTLTYQICTVATPTACATATVEVTVPAVTPTPTVEANPDTFTYTGTGTQTVGNVLTNDTVSGTTSATTSNVTISQVSTPTGSIVPRIDTTNGNVIVPNNTPSGIYTLTYQICTVATPTACATATVEVTVPAVTPTPTVQAIPDEFTYTGTGTQTVGNVLTNDTVSGTTSATTSNVTISQVSTPTGAIVPRIDTTNGNVIVPNNTPSGIYTLTYQICTVATPTACATATVEVTVPAATPTPTVEANPDTFTYTGTGTQTVGNVLTNDTVSGTTSATTSNVTISQVSTPTGTIVPGIDPATGNVIVPNNTPSGIYTITYQICTVATPTACATTTVEVTVPAATPTPTVQATPDEFTYSGTGTQTVGNVLTNDTVSGTTSATTSNVTISQVSTPTGAIVPSIDTTNGNVIVPNNTPSGIYTLTYQICTVATPTACATATVEVTVLAATPTPTVEATPDEFTYSGTGTQTVGNVLTNDTVSGTTSATTSNVIISQVSTPTGAIVPSIDTTNGNVIVPNNTPSGIYTLTYQICTVATPTACATATVEVTVSTTTTSTTPVLPVAADDRTTTPIDTPVVVNVLTNDTPNGATAPNVVTNPTNGTTVVNPDGTIEYRPHTGFVGIDTFVYELCNTDGCASATVTIEVVNKLVPYNGMSVDGDGKNEHFHIAGINRYPDNVVRIYNRWGVKVFETEGYDNVTRVFRGFSNGRVVVETSDKLPQGTYYYVIEYVDENKQKQSEVGWLYLKR</sequence>